<comment type="similarity">
    <text evidence="1">Belongs to the sulfatase family.</text>
</comment>
<sequence length="570" mass="64675">MKRYILYSLSGLAALSAHSQNTSNENVSPNILLIVVDDMGFSDTQPFGGEIQTPHINRLAEQGIRFTQFHTSSLSAPTRAMLLTGVDNHQNGLGIMPPLHAENQYMQPGYEGGINQRVMTLAEVLHENNYYTCMAGKWHLGAQKGNIPSERGFEQSFTMLGGGAGHFCHSFALSDSEQPVTFYLDNGKKVDKLPDDFYSTRYYTDKMIEYLRKCPQDKPFFGYLAFTAPHDPLQIISEWKDREKGTYDCGYDSIRSARLERQKQMGLIPAQTPDTDLSNPSIQWNKLSKEQQKEQSRKMEIYASMIEYVDYSIGRVLEELEKEHKLDNTLVLFMSDNGANPKEPESYPGNTKEVIQERYDNQLENYGNSNSFISLGEAWAEVCNTPYSLYKMTTHEGGICVPLIISGKNISQKGSIDHTTLLHVTDLFPTILEYTHTQRPSSYRHTTLAPLYGKSFVQRLTDANALPIRTSNDALCFEMKEDKAVIQGKWKAVQLTPPHGDGTTWKLYNLETDLAEQNDLSEVYPEKLKELIKLWKEYAKSVGYIPSDQSMTIKRIGAEAFYQYQQSLSH</sequence>
<proteinExistence type="inferred from homology"/>
<evidence type="ECO:0000256" key="2">
    <source>
        <dbReference type="ARBA" id="ARBA00022723"/>
    </source>
</evidence>
<organism evidence="8 9">
    <name type="scientific">Phocaeicola plebeius (strain DSM 17135 / JCM 12973 / CCUG 54634 / M2)</name>
    <name type="common">Bacteroides plebeius</name>
    <dbReference type="NCBI Taxonomy" id="484018"/>
    <lineage>
        <taxon>Bacteria</taxon>
        <taxon>Pseudomonadati</taxon>
        <taxon>Bacteroidota</taxon>
        <taxon>Bacteroidia</taxon>
        <taxon>Bacteroidales</taxon>
        <taxon>Bacteroidaceae</taxon>
        <taxon>Phocaeicola</taxon>
    </lineage>
</organism>
<evidence type="ECO:0000313" key="8">
    <source>
        <dbReference type="EMBL" id="EDY93900.1"/>
    </source>
</evidence>
<accession>B5D2V0</accession>
<evidence type="ECO:0000256" key="6">
    <source>
        <dbReference type="SAM" id="SignalP"/>
    </source>
</evidence>
<dbReference type="EMBL" id="ABQC02000024">
    <property type="protein sequence ID" value="EDY93900.1"/>
    <property type="molecule type" value="Genomic_DNA"/>
</dbReference>
<dbReference type="InterPro" id="IPR024607">
    <property type="entry name" value="Sulfatase_CS"/>
</dbReference>
<dbReference type="GO" id="GO:0004065">
    <property type="term" value="F:arylsulfatase activity"/>
    <property type="evidence" value="ECO:0007669"/>
    <property type="project" value="TreeGrafter"/>
</dbReference>
<dbReference type="eggNOG" id="COG3119">
    <property type="taxonomic scope" value="Bacteria"/>
</dbReference>
<dbReference type="EC" id="3.1.6.-" evidence="8"/>
<reference evidence="8 9" key="2">
    <citation type="submission" date="2008-08" db="EMBL/GenBank/DDBJ databases">
        <authorList>
            <person name="Fulton L."/>
            <person name="Clifton S."/>
            <person name="Fulton B."/>
            <person name="Xu J."/>
            <person name="Minx P."/>
            <person name="Pepin K.H."/>
            <person name="Johnson M."/>
            <person name="Thiruvilangam P."/>
            <person name="Bhonagiri V."/>
            <person name="Nash W.E."/>
            <person name="Mardis E.R."/>
            <person name="Wilson R.K."/>
        </authorList>
    </citation>
    <scope>NUCLEOTIDE SEQUENCE [LARGE SCALE GENOMIC DNA]</scope>
    <source>
        <strain evidence="9">DSM 17135 / JCM 12973 / M2</strain>
    </source>
</reference>
<dbReference type="RefSeq" id="WP_007563647.1">
    <property type="nucleotide sequence ID" value="NZ_DS990134.1"/>
</dbReference>
<keyword evidence="2" id="KW-0479">Metal-binding</keyword>
<dbReference type="GeneID" id="43186036"/>
<dbReference type="Pfam" id="PF00884">
    <property type="entry name" value="Sulfatase"/>
    <property type="match status" value="1"/>
</dbReference>
<evidence type="ECO:0000256" key="4">
    <source>
        <dbReference type="ARBA" id="ARBA00022837"/>
    </source>
</evidence>
<keyword evidence="6" id="KW-0732">Signal</keyword>
<dbReference type="AlphaFoldDB" id="B5D2V0"/>
<dbReference type="HOGENOM" id="CLU_006332_11_1_10"/>
<feature type="domain" description="Sulfatase N-terminal" evidence="7">
    <location>
        <begin position="29"/>
        <end position="435"/>
    </location>
</feature>
<evidence type="ECO:0000259" key="7">
    <source>
        <dbReference type="Pfam" id="PF00884"/>
    </source>
</evidence>
<evidence type="ECO:0000256" key="3">
    <source>
        <dbReference type="ARBA" id="ARBA00022801"/>
    </source>
</evidence>
<name>B5D2V0_PHOPM</name>
<dbReference type="InterPro" id="IPR017850">
    <property type="entry name" value="Alkaline_phosphatase_core_sf"/>
</dbReference>
<dbReference type="Gene3D" id="3.30.1120.10">
    <property type="match status" value="1"/>
</dbReference>
<feature type="modified residue" description="3-oxoalanine (Ser)" evidence="5">
    <location>
        <position position="75"/>
    </location>
</feature>
<comment type="caution">
    <text evidence="8">The sequence shown here is derived from an EMBL/GenBank/DDBJ whole genome shotgun (WGS) entry which is preliminary data.</text>
</comment>
<evidence type="ECO:0000313" key="9">
    <source>
        <dbReference type="Proteomes" id="UP000003452"/>
    </source>
</evidence>
<dbReference type="CDD" id="cd16025">
    <property type="entry name" value="PAS_like"/>
    <property type="match status" value="1"/>
</dbReference>
<gene>
    <name evidence="8" type="ORF">BACPLE_03340</name>
</gene>
<keyword evidence="4" id="KW-0106">Calcium</keyword>
<reference evidence="8 9" key="1">
    <citation type="submission" date="2008-08" db="EMBL/GenBank/DDBJ databases">
        <title>Draft genome sequence of Bacteroides plebeius (DSM 17135).</title>
        <authorList>
            <person name="Sudarsanam P."/>
            <person name="Ley R."/>
            <person name="Guruge J."/>
            <person name="Turnbaugh P.J."/>
            <person name="Mahowald M."/>
            <person name="Liep D."/>
            <person name="Gordon J."/>
        </authorList>
    </citation>
    <scope>NUCLEOTIDE SEQUENCE [LARGE SCALE GENOMIC DNA]</scope>
    <source>
        <strain evidence="9">DSM 17135 / JCM 12973 / M2</strain>
    </source>
</reference>
<dbReference type="InterPro" id="IPR000917">
    <property type="entry name" value="Sulfatase_N"/>
</dbReference>
<dbReference type="PROSITE" id="PS00523">
    <property type="entry name" value="SULFATASE_1"/>
    <property type="match status" value="1"/>
</dbReference>
<dbReference type="Gene3D" id="3.40.720.10">
    <property type="entry name" value="Alkaline Phosphatase, subunit A"/>
    <property type="match status" value="1"/>
</dbReference>
<dbReference type="OrthoDB" id="9765065at2"/>
<dbReference type="PANTHER" id="PTHR42693">
    <property type="entry name" value="ARYLSULFATASE FAMILY MEMBER"/>
    <property type="match status" value="1"/>
</dbReference>
<comment type="PTM">
    <text evidence="5">The conversion to 3-oxoalanine (also known as C-formylglycine, FGly), of a serine or cysteine residue in prokaryotes and of a cysteine residue in eukaryotes, is critical for catalytic activity.</text>
</comment>
<dbReference type="GO" id="GO:0046872">
    <property type="term" value="F:metal ion binding"/>
    <property type="evidence" value="ECO:0007669"/>
    <property type="project" value="UniProtKB-KW"/>
</dbReference>
<dbReference type="PANTHER" id="PTHR42693:SF33">
    <property type="entry name" value="ARYLSULFATASE"/>
    <property type="match status" value="1"/>
</dbReference>
<dbReference type="Proteomes" id="UP000003452">
    <property type="component" value="Unassembled WGS sequence"/>
</dbReference>
<feature type="chain" id="PRO_5002830973" evidence="6">
    <location>
        <begin position="20"/>
        <end position="570"/>
    </location>
</feature>
<dbReference type="SUPFAM" id="SSF53649">
    <property type="entry name" value="Alkaline phosphatase-like"/>
    <property type="match status" value="1"/>
</dbReference>
<evidence type="ECO:0000256" key="5">
    <source>
        <dbReference type="PIRSR" id="PIRSR600917-52"/>
    </source>
</evidence>
<feature type="signal peptide" evidence="6">
    <location>
        <begin position="1"/>
        <end position="19"/>
    </location>
</feature>
<dbReference type="InterPro" id="IPR050738">
    <property type="entry name" value="Sulfatase"/>
</dbReference>
<keyword evidence="3 8" id="KW-0378">Hydrolase</keyword>
<protein>
    <submittedName>
        <fullName evidence="8">Arylsulfatase</fullName>
        <ecNumber evidence="8">3.1.6.-</ecNumber>
    </submittedName>
</protein>
<evidence type="ECO:0000256" key="1">
    <source>
        <dbReference type="ARBA" id="ARBA00008779"/>
    </source>
</evidence>